<evidence type="ECO:0000313" key="1">
    <source>
        <dbReference type="EMBL" id="KKM43594.1"/>
    </source>
</evidence>
<gene>
    <name evidence="1" type="ORF">LCGC14_1562710</name>
</gene>
<accession>A0A0F9L3E2</accession>
<protein>
    <submittedName>
        <fullName evidence="1">Uncharacterized protein</fullName>
    </submittedName>
</protein>
<dbReference type="AlphaFoldDB" id="A0A0F9L3E2"/>
<comment type="caution">
    <text evidence="1">The sequence shown here is derived from an EMBL/GenBank/DDBJ whole genome shotgun (WGS) entry which is preliminary data.</text>
</comment>
<feature type="non-terminal residue" evidence="1">
    <location>
        <position position="1"/>
    </location>
</feature>
<organism evidence="1">
    <name type="scientific">marine sediment metagenome</name>
    <dbReference type="NCBI Taxonomy" id="412755"/>
    <lineage>
        <taxon>unclassified sequences</taxon>
        <taxon>metagenomes</taxon>
        <taxon>ecological metagenomes</taxon>
    </lineage>
</organism>
<reference evidence="1" key="1">
    <citation type="journal article" date="2015" name="Nature">
        <title>Complex archaea that bridge the gap between prokaryotes and eukaryotes.</title>
        <authorList>
            <person name="Spang A."/>
            <person name="Saw J.H."/>
            <person name="Jorgensen S.L."/>
            <person name="Zaremba-Niedzwiedzka K."/>
            <person name="Martijn J."/>
            <person name="Lind A.E."/>
            <person name="van Eijk R."/>
            <person name="Schleper C."/>
            <person name="Guy L."/>
            <person name="Ettema T.J."/>
        </authorList>
    </citation>
    <scope>NUCLEOTIDE SEQUENCE</scope>
</reference>
<dbReference type="EMBL" id="LAZR01012090">
    <property type="protein sequence ID" value="KKM43594.1"/>
    <property type="molecule type" value="Genomic_DNA"/>
</dbReference>
<sequence>ASGKNMGKVYIDRIDMSLNKIKLFLNQKIIFCSEN</sequence>
<proteinExistence type="predicted"/>
<name>A0A0F9L3E2_9ZZZZ</name>